<dbReference type="AlphaFoldDB" id="A0A0G1Y1S7"/>
<organism evidence="1 2">
    <name type="scientific">Candidatus Adlerbacteria bacterium GW2011_GWB1_54_7</name>
    <dbReference type="NCBI Taxonomy" id="1618607"/>
    <lineage>
        <taxon>Bacteria</taxon>
        <taxon>Candidatus Adleribacteriota</taxon>
    </lineage>
</organism>
<dbReference type="EMBL" id="LCRR01000009">
    <property type="protein sequence ID" value="KKW37393.1"/>
    <property type="molecule type" value="Genomic_DNA"/>
</dbReference>
<gene>
    <name evidence="1" type="ORF">UY86_C0009G0027</name>
</gene>
<name>A0A0G1Y1S7_9BACT</name>
<dbReference type="Proteomes" id="UP000033852">
    <property type="component" value="Unassembled WGS sequence"/>
</dbReference>
<evidence type="ECO:0000313" key="1">
    <source>
        <dbReference type="EMBL" id="KKW37393.1"/>
    </source>
</evidence>
<accession>A0A0G1Y1S7</accession>
<sequence>MTLAREFEALVQEATAHWLVFEPFGFRALAAALVARKIQTQTRSPAPPVRSMVQIEMDFRLTYLNGSRKKNIAAQVVAAMVFDGMIGS</sequence>
<proteinExistence type="predicted"/>
<comment type="caution">
    <text evidence="1">The sequence shown here is derived from an EMBL/GenBank/DDBJ whole genome shotgun (WGS) entry which is preliminary data.</text>
</comment>
<evidence type="ECO:0000313" key="2">
    <source>
        <dbReference type="Proteomes" id="UP000033852"/>
    </source>
</evidence>
<reference evidence="1 2" key="1">
    <citation type="journal article" date="2015" name="Nature">
        <title>rRNA introns, odd ribosomes, and small enigmatic genomes across a large radiation of phyla.</title>
        <authorList>
            <person name="Brown C.T."/>
            <person name="Hug L.A."/>
            <person name="Thomas B.C."/>
            <person name="Sharon I."/>
            <person name="Castelle C.J."/>
            <person name="Singh A."/>
            <person name="Wilkins M.J."/>
            <person name="Williams K.H."/>
            <person name="Banfield J.F."/>
        </authorList>
    </citation>
    <scope>NUCLEOTIDE SEQUENCE [LARGE SCALE GENOMIC DNA]</scope>
</reference>
<protein>
    <submittedName>
        <fullName evidence="1">Uncharacterized protein</fullName>
    </submittedName>
</protein>